<evidence type="ECO:0000313" key="3">
    <source>
        <dbReference type="Proteomes" id="UP000010471"/>
    </source>
</evidence>
<gene>
    <name evidence="2" type="ORF">Mic7113_5646</name>
</gene>
<sequence>MTTFFEERLSKDFISEKLEGQLDEIKQQLEEISRYESINSILAEELCKARELFKKDSLTKDDLIVLGEIFNRISSSTSTFANRHQKRLSPEAYKEIKLNAYKFRVSGKTCQITASPLVILKSKDSLKNLKKWCEALETYAEFLDGGDLENLPPEIKIYLQKLCNVAIEVTVQAYIDNPKKEKYRRSLRNSASFIIQWIQNHSQTDVENFAIGSLPSAKLLEETKNRLHLLDLLSPSNNQEATEQRETREYLRQTLGS</sequence>
<keyword evidence="3" id="KW-1185">Reference proteome</keyword>
<dbReference type="AlphaFoldDB" id="K9WND1"/>
<name>K9WND1_9CYAN</name>
<feature type="region of interest" description="Disordered" evidence="1">
    <location>
        <begin position="238"/>
        <end position="257"/>
    </location>
</feature>
<dbReference type="HOGENOM" id="CLU_1081017_0_0_3"/>
<dbReference type="RefSeq" id="WP_015185407.1">
    <property type="nucleotide sequence ID" value="NC_019738.1"/>
</dbReference>
<evidence type="ECO:0000256" key="1">
    <source>
        <dbReference type="SAM" id="MobiDB-lite"/>
    </source>
</evidence>
<reference evidence="2 3" key="1">
    <citation type="submission" date="2012-06" db="EMBL/GenBank/DDBJ databases">
        <title>Finished chromosome of genome of Microcoleus sp. PCC 7113.</title>
        <authorList>
            <consortium name="US DOE Joint Genome Institute"/>
            <person name="Gugger M."/>
            <person name="Coursin T."/>
            <person name="Rippka R."/>
            <person name="Tandeau De Marsac N."/>
            <person name="Huntemann M."/>
            <person name="Wei C.-L."/>
            <person name="Han J."/>
            <person name="Detter J.C."/>
            <person name="Han C."/>
            <person name="Tapia R."/>
            <person name="Chen A."/>
            <person name="Kyrpides N."/>
            <person name="Mavromatis K."/>
            <person name="Markowitz V."/>
            <person name="Szeto E."/>
            <person name="Ivanova N."/>
            <person name="Pagani I."/>
            <person name="Pati A."/>
            <person name="Goodwin L."/>
            <person name="Nordberg H.P."/>
            <person name="Cantor M.N."/>
            <person name="Hua S.X."/>
            <person name="Woyke T."/>
            <person name="Kerfeld C.A."/>
        </authorList>
    </citation>
    <scope>NUCLEOTIDE SEQUENCE [LARGE SCALE GENOMIC DNA]</scope>
    <source>
        <strain evidence="2 3">PCC 7113</strain>
    </source>
</reference>
<dbReference type="KEGG" id="mic:Mic7113_5646"/>
<dbReference type="EMBL" id="CP003630">
    <property type="protein sequence ID" value="AFZ21274.1"/>
    <property type="molecule type" value="Genomic_DNA"/>
</dbReference>
<accession>K9WND1</accession>
<protein>
    <submittedName>
        <fullName evidence="2">Uncharacterized protein</fullName>
    </submittedName>
</protein>
<feature type="compositionally biased region" description="Basic and acidic residues" evidence="1">
    <location>
        <begin position="242"/>
        <end position="251"/>
    </location>
</feature>
<proteinExistence type="predicted"/>
<organism evidence="2 3">
    <name type="scientific">Allocoleopsis franciscana PCC 7113</name>
    <dbReference type="NCBI Taxonomy" id="1173027"/>
    <lineage>
        <taxon>Bacteria</taxon>
        <taxon>Bacillati</taxon>
        <taxon>Cyanobacteriota</taxon>
        <taxon>Cyanophyceae</taxon>
        <taxon>Coleofasciculales</taxon>
        <taxon>Coleofasciculaceae</taxon>
        <taxon>Allocoleopsis</taxon>
        <taxon>Allocoleopsis franciscana</taxon>
    </lineage>
</organism>
<evidence type="ECO:0000313" key="2">
    <source>
        <dbReference type="EMBL" id="AFZ21274.1"/>
    </source>
</evidence>
<dbReference type="Proteomes" id="UP000010471">
    <property type="component" value="Chromosome"/>
</dbReference>